<evidence type="ECO:0000256" key="2">
    <source>
        <dbReference type="ARBA" id="ARBA00022857"/>
    </source>
</evidence>
<dbReference type="PIRSF" id="PIRSF000097">
    <property type="entry name" value="AKR"/>
    <property type="match status" value="1"/>
</dbReference>
<dbReference type="AlphaFoldDB" id="A0A139H852"/>
<dbReference type="Pfam" id="PF00248">
    <property type="entry name" value="Aldo_ket_red"/>
    <property type="match status" value="1"/>
</dbReference>
<dbReference type="Proteomes" id="UP000070133">
    <property type="component" value="Unassembled WGS sequence"/>
</dbReference>
<dbReference type="PANTHER" id="PTHR43827">
    <property type="entry name" value="2,5-DIKETO-D-GLUCONIC ACID REDUCTASE"/>
    <property type="match status" value="1"/>
</dbReference>
<proteinExistence type="inferred from homology"/>
<dbReference type="PANTHER" id="PTHR43827:SF3">
    <property type="entry name" value="NADP-DEPENDENT OXIDOREDUCTASE DOMAIN-CONTAINING PROTEIN"/>
    <property type="match status" value="1"/>
</dbReference>
<accession>A0A139H852</accession>
<keyword evidence="9" id="KW-1185">Reference proteome</keyword>
<dbReference type="EMBL" id="LFZN01000109">
    <property type="protein sequence ID" value="KXS98643.1"/>
    <property type="molecule type" value="Genomic_DNA"/>
</dbReference>
<feature type="site" description="Lowers pKa of active site Tyr" evidence="6">
    <location>
        <position position="105"/>
    </location>
</feature>
<dbReference type="PROSITE" id="PS00062">
    <property type="entry name" value="ALDOKETO_REDUCTASE_2"/>
    <property type="match status" value="1"/>
</dbReference>
<protein>
    <recommendedName>
        <fullName evidence="7">NADP-dependent oxidoreductase domain-containing protein</fullName>
    </recommendedName>
</protein>
<dbReference type="InterPro" id="IPR036812">
    <property type="entry name" value="NAD(P)_OxRdtase_dom_sf"/>
</dbReference>
<evidence type="ECO:0000256" key="1">
    <source>
        <dbReference type="ARBA" id="ARBA00007905"/>
    </source>
</evidence>
<gene>
    <name evidence="8" type="ORF">AC578_10041</name>
</gene>
<dbReference type="Gene3D" id="3.20.20.100">
    <property type="entry name" value="NADP-dependent oxidoreductase domain"/>
    <property type="match status" value="1"/>
</dbReference>
<feature type="binding site" evidence="5">
    <location>
        <position position="138"/>
    </location>
    <ligand>
        <name>substrate</name>
    </ligand>
</feature>
<dbReference type="CDD" id="cd19071">
    <property type="entry name" value="AKR_AKR1-5-like"/>
    <property type="match status" value="1"/>
</dbReference>
<feature type="active site" description="Proton donor" evidence="4">
    <location>
        <position position="80"/>
    </location>
</feature>
<dbReference type="InterPro" id="IPR018170">
    <property type="entry name" value="Aldo/ket_reductase_CS"/>
</dbReference>
<name>A0A139H852_9PEZI</name>
<evidence type="ECO:0000259" key="7">
    <source>
        <dbReference type="Pfam" id="PF00248"/>
    </source>
</evidence>
<dbReference type="SUPFAM" id="SSF51430">
    <property type="entry name" value="NAD(P)-linked oxidoreductase"/>
    <property type="match status" value="1"/>
</dbReference>
<keyword evidence="2" id="KW-0521">NADP</keyword>
<feature type="domain" description="NADP-dependent oxidoreductase" evidence="7">
    <location>
        <begin position="52"/>
        <end position="323"/>
    </location>
</feature>
<dbReference type="PROSITE" id="PS00798">
    <property type="entry name" value="ALDOKETO_REDUCTASE_1"/>
    <property type="match status" value="1"/>
</dbReference>
<dbReference type="OrthoDB" id="416253at2759"/>
<dbReference type="STRING" id="321146.A0A139H852"/>
<organism evidence="8 9">
    <name type="scientific">Pseudocercospora eumusae</name>
    <dbReference type="NCBI Taxonomy" id="321146"/>
    <lineage>
        <taxon>Eukaryota</taxon>
        <taxon>Fungi</taxon>
        <taxon>Dikarya</taxon>
        <taxon>Ascomycota</taxon>
        <taxon>Pezizomycotina</taxon>
        <taxon>Dothideomycetes</taxon>
        <taxon>Dothideomycetidae</taxon>
        <taxon>Mycosphaerellales</taxon>
        <taxon>Mycosphaerellaceae</taxon>
        <taxon>Pseudocercospora</taxon>
    </lineage>
</organism>
<evidence type="ECO:0000256" key="3">
    <source>
        <dbReference type="ARBA" id="ARBA00023002"/>
    </source>
</evidence>
<dbReference type="InterPro" id="IPR020471">
    <property type="entry name" value="AKR"/>
</dbReference>
<dbReference type="GO" id="GO:0016616">
    <property type="term" value="F:oxidoreductase activity, acting on the CH-OH group of donors, NAD or NADP as acceptor"/>
    <property type="evidence" value="ECO:0007669"/>
    <property type="project" value="UniProtKB-ARBA"/>
</dbReference>
<sequence length="357" mass="40327">MWSRSLSKLHLASIRDPSSLPIARRLFSPPHRSLKTFTLNTGAKIPAIGLGTFQDPDEQEDAVATALKLGYRHIDTARVYDTEKQVGRGIRKSGVPREDIFLTTKLWSNSHHPDDVEPAVNDSLADMQTDYVDLLLMHYPCSFKRGPNRFPREDASGDIILADGHGYVDCWKAMEELLKTGKVKAIGMSNFSKGEMENILERGSVEVDADSGHRQELHPYLAQHSFTAWHRERGIQLIQFSPFANQNTFYKHGQSMPKLLDDPILHEIGRKYSKSAAQVALAWGISKGRCVIPKSTIPWQLEQNLDSYFDLATEDMARIDAMDKKLRFNLKGLNYGWRLYSDLEGIGRAPSVELSPF</sequence>
<evidence type="ECO:0000313" key="8">
    <source>
        <dbReference type="EMBL" id="KXS98643.1"/>
    </source>
</evidence>
<evidence type="ECO:0000256" key="5">
    <source>
        <dbReference type="PIRSR" id="PIRSR000097-2"/>
    </source>
</evidence>
<evidence type="ECO:0000256" key="4">
    <source>
        <dbReference type="PIRSR" id="PIRSR000097-1"/>
    </source>
</evidence>
<evidence type="ECO:0000256" key="6">
    <source>
        <dbReference type="PIRSR" id="PIRSR000097-3"/>
    </source>
</evidence>
<comment type="caution">
    <text evidence="8">The sequence shown here is derived from an EMBL/GenBank/DDBJ whole genome shotgun (WGS) entry which is preliminary data.</text>
</comment>
<dbReference type="FunFam" id="3.20.20.100:FF:000002">
    <property type="entry name" value="2,5-diketo-D-gluconic acid reductase A"/>
    <property type="match status" value="1"/>
</dbReference>
<keyword evidence="3" id="KW-0560">Oxidoreductase</keyword>
<evidence type="ECO:0000313" key="9">
    <source>
        <dbReference type="Proteomes" id="UP000070133"/>
    </source>
</evidence>
<dbReference type="PRINTS" id="PR00069">
    <property type="entry name" value="ALDKETRDTASE"/>
</dbReference>
<dbReference type="InterPro" id="IPR023210">
    <property type="entry name" value="NADP_OxRdtase_dom"/>
</dbReference>
<comment type="similarity">
    <text evidence="1">Belongs to the aldo/keto reductase family.</text>
</comment>
<reference evidence="8 9" key="1">
    <citation type="submission" date="2015-07" db="EMBL/GenBank/DDBJ databases">
        <title>Comparative genomics of the Sigatoka disease complex on banana suggests a link between parallel evolutionary changes in Pseudocercospora fijiensis and Pseudocercospora eumusae and increased virulence on the banana host.</title>
        <authorList>
            <person name="Chang T.-C."/>
            <person name="Salvucci A."/>
            <person name="Crous P.W."/>
            <person name="Stergiopoulos I."/>
        </authorList>
    </citation>
    <scope>NUCLEOTIDE SEQUENCE [LARGE SCALE GENOMIC DNA]</scope>
    <source>
        <strain evidence="8 9">CBS 114824</strain>
    </source>
</reference>